<gene>
    <name evidence="1" type="ORF">NM208_g1807</name>
</gene>
<comment type="caution">
    <text evidence="1">The sequence shown here is derived from an EMBL/GenBank/DDBJ whole genome shotgun (WGS) entry which is preliminary data.</text>
</comment>
<sequence>MINSASRIFGPGNAQVIEGNSAPSSYLYQNNLDNTGDSDWFETRGLSASGLGSAKNVRLADIDGDELDDYIYLRENDGTIIYRSTFGNKGDPYWEAFYDIDGDGKADCVWTRSVDGAVPVCFNQYPNEWKDIGVISGDAGTSGNNIRFATLQLGGRADVITLDPNTGALGAWLNACDNLVPELVLKDKPPVCNKESDYPGHIEIKYAYTSWASVACEKKDITNNVGPRFKRTYTYHGEYNH</sequence>
<dbReference type="EMBL" id="JANRMS010000099">
    <property type="protein sequence ID" value="KAJ3546835.1"/>
    <property type="molecule type" value="Genomic_DNA"/>
</dbReference>
<keyword evidence="2" id="KW-1185">Reference proteome</keyword>
<protein>
    <submittedName>
        <fullName evidence="1">Uncharacterized protein</fullName>
    </submittedName>
</protein>
<proteinExistence type="predicted"/>
<evidence type="ECO:0000313" key="1">
    <source>
        <dbReference type="EMBL" id="KAJ3546835.1"/>
    </source>
</evidence>
<reference evidence="1" key="1">
    <citation type="submission" date="2022-08" db="EMBL/GenBank/DDBJ databases">
        <title>Genome Sequence of Fusarium decemcellulare.</title>
        <authorList>
            <person name="Buettner E."/>
        </authorList>
    </citation>
    <scope>NUCLEOTIDE SEQUENCE</scope>
    <source>
        <strain evidence="1">Babe19</strain>
    </source>
</reference>
<evidence type="ECO:0000313" key="2">
    <source>
        <dbReference type="Proteomes" id="UP001148629"/>
    </source>
</evidence>
<accession>A0ACC1SUX9</accession>
<dbReference type="Proteomes" id="UP001148629">
    <property type="component" value="Unassembled WGS sequence"/>
</dbReference>
<name>A0ACC1SUX9_9HYPO</name>
<organism evidence="1 2">
    <name type="scientific">Fusarium decemcellulare</name>
    <dbReference type="NCBI Taxonomy" id="57161"/>
    <lineage>
        <taxon>Eukaryota</taxon>
        <taxon>Fungi</taxon>
        <taxon>Dikarya</taxon>
        <taxon>Ascomycota</taxon>
        <taxon>Pezizomycotina</taxon>
        <taxon>Sordariomycetes</taxon>
        <taxon>Hypocreomycetidae</taxon>
        <taxon>Hypocreales</taxon>
        <taxon>Nectriaceae</taxon>
        <taxon>Fusarium</taxon>
        <taxon>Fusarium decemcellulare species complex</taxon>
    </lineage>
</organism>